<keyword evidence="1" id="KW-0808">Transferase</keyword>
<dbReference type="RefSeq" id="WP_142260552.1">
    <property type="nucleotide sequence ID" value="NZ_BMPV01000005.1"/>
</dbReference>
<feature type="compositionally biased region" description="Low complexity" evidence="2">
    <location>
        <begin position="39"/>
        <end position="50"/>
    </location>
</feature>
<reference evidence="4 5" key="1">
    <citation type="submission" date="2019-06" db="EMBL/GenBank/DDBJ databases">
        <title>Sequencing the genomes of 1000 actinobacteria strains.</title>
        <authorList>
            <person name="Klenk H.-P."/>
        </authorList>
    </citation>
    <scope>NUCLEOTIDE SEQUENCE [LARGE SCALE GENOMIC DNA]</scope>
    <source>
        <strain evidence="4 5">DSM 43186</strain>
    </source>
</reference>
<evidence type="ECO:0000256" key="1">
    <source>
        <dbReference type="ARBA" id="ARBA00022527"/>
    </source>
</evidence>
<accession>A0A543J1K7</accession>
<gene>
    <name evidence="4" type="ORF">FHX40_3457</name>
</gene>
<evidence type="ECO:0000313" key="5">
    <source>
        <dbReference type="Proteomes" id="UP000319213"/>
    </source>
</evidence>
<comment type="caution">
    <text evidence="4">The sequence shown here is derived from an EMBL/GenBank/DDBJ whole genome shotgun (WGS) entry which is preliminary data.</text>
</comment>
<dbReference type="Pfam" id="PF13581">
    <property type="entry name" value="HATPase_c_2"/>
    <property type="match status" value="1"/>
</dbReference>
<protein>
    <submittedName>
        <fullName evidence="4">Anti-sigma regulatory factor (Ser/Thr protein kinase)</fullName>
    </submittedName>
</protein>
<dbReference type="GO" id="GO:0004674">
    <property type="term" value="F:protein serine/threonine kinase activity"/>
    <property type="evidence" value="ECO:0007669"/>
    <property type="project" value="UniProtKB-KW"/>
</dbReference>
<name>A0A543J1K7_9ACTN</name>
<feature type="region of interest" description="Disordered" evidence="2">
    <location>
        <begin position="1"/>
        <end position="30"/>
    </location>
</feature>
<dbReference type="PANTHER" id="PTHR35526:SF3">
    <property type="entry name" value="ANTI-SIGMA-F FACTOR RSBW"/>
    <property type="match status" value="1"/>
</dbReference>
<dbReference type="OrthoDB" id="3479886at2"/>
<feature type="compositionally biased region" description="Gly residues" evidence="2">
    <location>
        <begin position="19"/>
        <end position="29"/>
    </location>
</feature>
<dbReference type="InterPro" id="IPR050267">
    <property type="entry name" value="Anti-sigma-factor_SerPK"/>
</dbReference>
<evidence type="ECO:0000313" key="4">
    <source>
        <dbReference type="EMBL" id="TQM76711.1"/>
    </source>
</evidence>
<organism evidence="4 5">
    <name type="scientific">Thermopolyspora flexuosa</name>
    <dbReference type="NCBI Taxonomy" id="103836"/>
    <lineage>
        <taxon>Bacteria</taxon>
        <taxon>Bacillati</taxon>
        <taxon>Actinomycetota</taxon>
        <taxon>Actinomycetes</taxon>
        <taxon>Streptosporangiales</taxon>
        <taxon>Streptosporangiaceae</taxon>
        <taxon>Thermopolyspora</taxon>
    </lineage>
</organism>
<sequence>MNEHMGGRPRGPVGAGCATTGGGTAGRGVRGVVPGGREAAAGTAGHGTVTVMPTPPRTGLRRAPLSRTLCLEPALSSVATARDAVAAAVADWGMAVDVDVAVLLTSELVANAVIHGGAPGKPVLLVLVDLGAQLRVEVHDPGGRGIGCARSVADGESGRGLAIVSALADFWDWEPTEWGKVVYFGLSVAREACAA</sequence>
<evidence type="ECO:0000256" key="2">
    <source>
        <dbReference type="SAM" id="MobiDB-lite"/>
    </source>
</evidence>
<dbReference type="InterPro" id="IPR036890">
    <property type="entry name" value="HATPase_C_sf"/>
</dbReference>
<dbReference type="InterPro" id="IPR003594">
    <property type="entry name" value="HATPase_dom"/>
</dbReference>
<keyword evidence="1" id="KW-0418">Kinase</keyword>
<dbReference type="Gene3D" id="3.30.565.10">
    <property type="entry name" value="Histidine kinase-like ATPase, C-terminal domain"/>
    <property type="match status" value="1"/>
</dbReference>
<evidence type="ECO:0000259" key="3">
    <source>
        <dbReference type="Pfam" id="PF13581"/>
    </source>
</evidence>
<dbReference type="AlphaFoldDB" id="A0A543J1K7"/>
<feature type="domain" description="Histidine kinase/HSP90-like ATPase" evidence="3">
    <location>
        <begin position="73"/>
        <end position="182"/>
    </location>
</feature>
<keyword evidence="1" id="KW-0723">Serine/threonine-protein kinase</keyword>
<dbReference type="PANTHER" id="PTHR35526">
    <property type="entry name" value="ANTI-SIGMA-F FACTOR RSBW-RELATED"/>
    <property type="match status" value="1"/>
</dbReference>
<feature type="region of interest" description="Disordered" evidence="2">
    <location>
        <begin position="39"/>
        <end position="58"/>
    </location>
</feature>
<proteinExistence type="predicted"/>
<dbReference type="SUPFAM" id="SSF55874">
    <property type="entry name" value="ATPase domain of HSP90 chaperone/DNA topoisomerase II/histidine kinase"/>
    <property type="match status" value="1"/>
</dbReference>
<dbReference type="CDD" id="cd16936">
    <property type="entry name" value="HATPase_RsbW-like"/>
    <property type="match status" value="1"/>
</dbReference>
<keyword evidence="5" id="KW-1185">Reference proteome</keyword>
<dbReference type="EMBL" id="VFPQ01000001">
    <property type="protein sequence ID" value="TQM76711.1"/>
    <property type="molecule type" value="Genomic_DNA"/>
</dbReference>
<dbReference type="Proteomes" id="UP000319213">
    <property type="component" value="Unassembled WGS sequence"/>
</dbReference>